<name>A0A8J7MF43_9BACT</name>
<keyword evidence="3" id="KW-1185">Reference proteome</keyword>
<evidence type="ECO:0000313" key="3">
    <source>
        <dbReference type="Proteomes" id="UP000624703"/>
    </source>
</evidence>
<dbReference type="RefSeq" id="WP_200311528.1">
    <property type="nucleotide sequence ID" value="NZ_JAENIM010000039.1"/>
</dbReference>
<dbReference type="EMBL" id="JAENIM010000039">
    <property type="protein sequence ID" value="MBK1791528.1"/>
    <property type="molecule type" value="Genomic_DNA"/>
</dbReference>
<comment type="caution">
    <text evidence="2">The sequence shown here is derived from an EMBL/GenBank/DDBJ whole genome shotgun (WGS) entry which is preliminary data.</text>
</comment>
<accession>A0A8J7MF43</accession>
<dbReference type="AlphaFoldDB" id="A0A8J7MF43"/>
<gene>
    <name evidence="2" type="ORF">JIN82_10230</name>
</gene>
<sequence length="181" mass="19164">MNASTLCLALIALTIQLAPAGEIATIDNQVVFSAVINEEKIIVTMSSAVFDPAAYKTTDYKVDNSGHEPSYVLPTIEGIECIGWDSQLPNKENPRTHLSQLTVQFGEKTISAPRELIAHVIMPHADFSFDGHIMAGGVTLSADGKCVIVEVPAGDGGTASSQCFTFSAAGEVIVGKPEQPF</sequence>
<reference evidence="2" key="1">
    <citation type="submission" date="2021-01" db="EMBL/GenBank/DDBJ databases">
        <title>Modified the classification status of verrucomicrobia.</title>
        <authorList>
            <person name="Feng X."/>
        </authorList>
    </citation>
    <scope>NUCLEOTIDE SEQUENCE</scope>
    <source>
        <strain evidence="2">_KCTC 22039</strain>
    </source>
</reference>
<evidence type="ECO:0000256" key="1">
    <source>
        <dbReference type="SAM" id="SignalP"/>
    </source>
</evidence>
<keyword evidence="1" id="KW-0732">Signal</keyword>
<evidence type="ECO:0000313" key="2">
    <source>
        <dbReference type="EMBL" id="MBK1791528.1"/>
    </source>
</evidence>
<dbReference type="Proteomes" id="UP000624703">
    <property type="component" value="Unassembled WGS sequence"/>
</dbReference>
<organism evidence="2 3">
    <name type="scientific">Persicirhabdus sediminis</name>
    <dbReference type="NCBI Taxonomy" id="454144"/>
    <lineage>
        <taxon>Bacteria</taxon>
        <taxon>Pseudomonadati</taxon>
        <taxon>Verrucomicrobiota</taxon>
        <taxon>Verrucomicrobiia</taxon>
        <taxon>Verrucomicrobiales</taxon>
        <taxon>Verrucomicrobiaceae</taxon>
        <taxon>Persicirhabdus</taxon>
    </lineage>
</organism>
<proteinExistence type="predicted"/>
<feature type="signal peptide" evidence="1">
    <location>
        <begin position="1"/>
        <end position="20"/>
    </location>
</feature>
<feature type="chain" id="PRO_5035251157" evidence="1">
    <location>
        <begin position="21"/>
        <end position="181"/>
    </location>
</feature>
<protein>
    <submittedName>
        <fullName evidence="2">Uncharacterized protein</fullName>
    </submittedName>
</protein>